<dbReference type="Proteomes" id="UP000509782">
    <property type="component" value="Chromosome"/>
</dbReference>
<evidence type="ECO:0000313" key="1">
    <source>
        <dbReference type="EMBL" id="QKQ47190.1"/>
    </source>
</evidence>
<protein>
    <recommendedName>
        <fullName evidence="3">Preprotein translocase subunit SecD</fullName>
    </recommendedName>
</protein>
<dbReference type="RefSeq" id="WP_174716277.1">
    <property type="nucleotide sequence ID" value="NZ_CADIKP010000041.1"/>
</dbReference>
<name>A0A6J5ID96_ACHDE</name>
<dbReference type="AlphaFoldDB" id="A0A6J5ID96"/>
<accession>A0A6J5ID96</accession>
<reference evidence="1 2" key="1">
    <citation type="submission" date="2020-05" db="EMBL/GenBank/DDBJ databases">
        <title>FDA dAtabase for Regulatory Grade micrObial Sequences (FDA-ARGOS): Supporting development and validation of Infectious Disease Dx tests.</title>
        <authorList>
            <person name="Sproer C."/>
            <person name="Gronow S."/>
            <person name="Severitt S."/>
            <person name="Schroder I."/>
            <person name="Tallon L."/>
            <person name="Sadzewicz L."/>
            <person name="Zhao X."/>
            <person name="Vavikolanu K."/>
            <person name="Mehta A."/>
            <person name="Aluvathingal J."/>
            <person name="Nadendla S."/>
            <person name="Myers T."/>
            <person name="Yan Y."/>
            <person name="Sichtig H."/>
        </authorList>
    </citation>
    <scope>NUCLEOTIDE SEQUENCE [LARGE SCALE GENOMIC DNA]</scope>
    <source>
        <strain evidence="1 2">FDAARGOS_787</strain>
    </source>
</reference>
<sequence>MRAQDVLPDDRNHGDFNGVAVRKGTVGAFLANARVCADPSASAEAVEAARRDILDALPALRALGLFDVLEPRDPALRAWLSARGADGA</sequence>
<proteinExistence type="predicted"/>
<gene>
    <name evidence="1" type="ORF">FOC81_10990</name>
</gene>
<evidence type="ECO:0000313" key="2">
    <source>
        <dbReference type="Proteomes" id="UP000509782"/>
    </source>
</evidence>
<dbReference type="EMBL" id="CP054569">
    <property type="protein sequence ID" value="QKQ47190.1"/>
    <property type="molecule type" value="Genomic_DNA"/>
</dbReference>
<organism evidence="1 2">
    <name type="scientific">Achromobacter denitrificans</name>
    <name type="common">Alcaligenes denitrificans</name>
    <dbReference type="NCBI Taxonomy" id="32002"/>
    <lineage>
        <taxon>Bacteria</taxon>
        <taxon>Pseudomonadati</taxon>
        <taxon>Pseudomonadota</taxon>
        <taxon>Betaproteobacteria</taxon>
        <taxon>Burkholderiales</taxon>
        <taxon>Alcaligenaceae</taxon>
        <taxon>Achromobacter</taxon>
    </lineage>
</organism>
<evidence type="ECO:0008006" key="3">
    <source>
        <dbReference type="Google" id="ProtNLM"/>
    </source>
</evidence>